<sequence>MEVEGELLTPEEFSKDSGWQTVAARRSRAKSAPVERAGAISTGANPNDDVAAQGRRDRGRAKAKIIRGGRMPPLPKDDAKIIVRPRGGLNISKVGPTVVAEAIWNAVGIDSATRDSDTMCPNFQQNIMVVSTPSRENATRYVKIECIAVGGRQHEVNAYEAAPHSTCKGVIRGIAPSDGPEELDRKIVNSKNPQALGAKRIKNTSTVVVVFDGYKVPNYVSYGGTLVRCTLYRKQVEVCYACGRLGHRADVCPCPDEAVCRGCGIVNPDEQHKCDPKCRLCGGRHLTAAKECKERYHTPYLVRRRRGERSRDNRSKSPAIAKDDREFPTHAGRSASCGSSRSRSPSPPATSGPSERRSRPRRRSKSRGKSGFRGKSSSRSRSASRTRSGSSVGQQKKRKSNLTWADKLRGGCEAGPSRGPGDPLPEQARDIEVMRLQKENAELKEIIKKMASEMTEIKKLVTSQSSSGKASVPTTTEVPIPASDSVGAPKRRALSSKEESGSQTNEIKGMLATLTTSVQQLQQSLAQVQVALGDPKRGLCKLADRMDALERRCSGRVGE</sequence>
<dbReference type="AlphaFoldDB" id="A0A9D4QA78"/>
<feature type="compositionally biased region" description="Polar residues" evidence="3">
    <location>
        <begin position="462"/>
        <end position="477"/>
    </location>
</feature>
<gene>
    <name evidence="5" type="ORF">HPB52_008774</name>
</gene>
<keyword evidence="2" id="KW-0175">Coiled coil</keyword>
<reference evidence="5" key="2">
    <citation type="submission" date="2021-09" db="EMBL/GenBank/DDBJ databases">
        <authorList>
            <person name="Jia N."/>
            <person name="Wang J."/>
            <person name="Shi W."/>
            <person name="Du L."/>
            <person name="Sun Y."/>
            <person name="Zhan W."/>
            <person name="Jiang J."/>
            <person name="Wang Q."/>
            <person name="Zhang B."/>
            <person name="Ji P."/>
            <person name="Sakyi L.B."/>
            <person name="Cui X."/>
            <person name="Yuan T."/>
            <person name="Jiang B."/>
            <person name="Yang W."/>
            <person name="Lam T.T.-Y."/>
            <person name="Chang Q."/>
            <person name="Ding S."/>
            <person name="Wang X."/>
            <person name="Zhu J."/>
            <person name="Ruan X."/>
            <person name="Zhao L."/>
            <person name="Wei J."/>
            <person name="Que T."/>
            <person name="Du C."/>
            <person name="Cheng J."/>
            <person name="Dai P."/>
            <person name="Han X."/>
            <person name="Huang E."/>
            <person name="Gao Y."/>
            <person name="Liu J."/>
            <person name="Shao H."/>
            <person name="Ye R."/>
            <person name="Li L."/>
            <person name="Wei W."/>
            <person name="Wang X."/>
            <person name="Wang C."/>
            <person name="Huo Q."/>
            <person name="Li W."/>
            <person name="Guo W."/>
            <person name="Chen H."/>
            <person name="Chen S."/>
            <person name="Zhou L."/>
            <person name="Zhou L."/>
            <person name="Ni X."/>
            <person name="Tian J."/>
            <person name="Zhou Y."/>
            <person name="Sheng Y."/>
            <person name="Liu T."/>
            <person name="Pan Y."/>
            <person name="Xia L."/>
            <person name="Li J."/>
            <person name="Zhao F."/>
            <person name="Cao W."/>
        </authorList>
    </citation>
    <scope>NUCLEOTIDE SEQUENCE</scope>
    <source>
        <strain evidence="5">Rsan-2018</strain>
        <tissue evidence="5">Larvae</tissue>
    </source>
</reference>
<proteinExistence type="predicted"/>
<feature type="region of interest" description="Disordered" evidence="3">
    <location>
        <begin position="462"/>
        <end position="506"/>
    </location>
</feature>
<feature type="compositionally biased region" description="Basic residues" evidence="3">
    <location>
        <begin position="358"/>
        <end position="384"/>
    </location>
</feature>
<keyword evidence="1" id="KW-0862">Zinc</keyword>
<organism evidence="5 6">
    <name type="scientific">Rhipicephalus sanguineus</name>
    <name type="common">Brown dog tick</name>
    <name type="synonym">Ixodes sanguineus</name>
    <dbReference type="NCBI Taxonomy" id="34632"/>
    <lineage>
        <taxon>Eukaryota</taxon>
        <taxon>Metazoa</taxon>
        <taxon>Ecdysozoa</taxon>
        <taxon>Arthropoda</taxon>
        <taxon>Chelicerata</taxon>
        <taxon>Arachnida</taxon>
        <taxon>Acari</taxon>
        <taxon>Parasitiformes</taxon>
        <taxon>Ixodida</taxon>
        <taxon>Ixodoidea</taxon>
        <taxon>Ixodidae</taxon>
        <taxon>Rhipicephalinae</taxon>
        <taxon>Rhipicephalus</taxon>
        <taxon>Rhipicephalus</taxon>
    </lineage>
</organism>
<dbReference type="GO" id="GO:0008270">
    <property type="term" value="F:zinc ion binding"/>
    <property type="evidence" value="ECO:0007669"/>
    <property type="project" value="UniProtKB-KW"/>
</dbReference>
<feature type="region of interest" description="Disordered" evidence="3">
    <location>
        <begin position="303"/>
        <end position="426"/>
    </location>
</feature>
<keyword evidence="1" id="KW-0479">Metal-binding</keyword>
<comment type="caution">
    <text evidence="5">The sequence shown here is derived from an EMBL/GenBank/DDBJ whole genome shotgun (WGS) entry which is preliminary data.</text>
</comment>
<feature type="region of interest" description="Disordered" evidence="3">
    <location>
        <begin position="1"/>
        <end position="60"/>
    </location>
</feature>
<evidence type="ECO:0000256" key="3">
    <source>
        <dbReference type="SAM" id="MobiDB-lite"/>
    </source>
</evidence>
<evidence type="ECO:0000256" key="1">
    <source>
        <dbReference type="PROSITE-ProRule" id="PRU00047"/>
    </source>
</evidence>
<evidence type="ECO:0000259" key="4">
    <source>
        <dbReference type="PROSITE" id="PS50158"/>
    </source>
</evidence>
<dbReference type="GO" id="GO:0003676">
    <property type="term" value="F:nucleic acid binding"/>
    <property type="evidence" value="ECO:0007669"/>
    <property type="project" value="InterPro"/>
</dbReference>
<feature type="compositionally biased region" description="Low complexity" evidence="3">
    <location>
        <begin position="331"/>
        <end position="344"/>
    </location>
</feature>
<accession>A0A9D4QA78</accession>
<keyword evidence="6" id="KW-1185">Reference proteome</keyword>
<protein>
    <recommendedName>
        <fullName evidence="4">CCHC-type domain-containing protein</fullName>
    </recommendedName>
</protein>
<feature type="coiled-coil region" evidence="2">
    <location>
        <begin position="433"/>
        <end position="460"/>
    </location>
</feature>
<evidence type="ECO:0000313" key="6">
    <source>
        <dbReference type="Proteomes" id="UP000821837"/>
    </source>
</evidence>
<dbReference type="PROSITE" id="PS50158">
    <property type="entry name" value="ZF_CCHC"/>
    <property type="match status" value="1"/>
</dbReference>
<reference evidence="5" key="1">
    <citation type="journal article" date="2020" name="Cell">
        <title>Large-Scale Comparative Analyses of Tick Genomes Elucidate Their Genetic Diversity and Vector Capacities.</title>
        <authorList>
            <consortium name="Tick Genome and Microbiome Consortium (TIGMIC)"/>
            <person name="Jia N."/>
            <person name="Wang J."/>
            <person name="Shi W."/>
            <person name="Du L."/>
            <person name="Sun Y."/>
            <person name="Zhan W."/>
            <person name="Jiang J.F."/>
            <person name="Wang Q."/>
            <person name="Zhang B."/>
            <person name="Ji P."/>
            <person name="Bell-Sakyi L."/>
            <person name="Cui X.M."/>
            <person name="Yuan T.T."/>
            <person name="Jiang B.G."/>
            <person name="Yang W.F."/>
            <person name="Lam T.T."/>
            <person name="Chang Q.C."/>
            <person name="Ding S.J."/>
            <person name="Wang X.J."/>
            <person name="Zhu J.G."/>
            <person name="Ruan X.D."/>
            <person name="Zhao L."/>
            <person name="Wei J.T."/>
            <person name="Ye R.Z."/>
            <person name="Que T.C."/>
            <person name="Du C.H."/>
            <person name="Zhou Y.H."/>
            <person name="Cheng J.X."/>
            <person name="Dai P.F."/>
            <person name="Guo W.B."/>
            <person name="Han X.H."/>
            <person name="Huang E.J."/>
            <person name="Li L.F."/>
            <person name="Wei W."/>
            <person name="Gao Y.C."/>
            <person name="Liu J.Z."/>
            <person name="Shao H.Z."/>
            <person name="Wang X."/>
            <person name="Wang C.C."/>
            <person name="Yang T.C."/>
            <person name="Huo Q.B."/>
            <person name="Li W."/>
            <person name="Chen H.Y."/>
            <person name="Chen S.E."/>
            <person name="Zhou L.G."/>
            <person name="Ni X.B."/>
            <person name="Tian J.H."/>
            <person name="Sheng Y."/>
            <person name="Liu T."/>
            <person name="Pan Y.S."/>
            <person name="Xia L.Y."/>
            <person name="Li J."/>
            <person name="Zhao F."/>
            <person name="Cao W.C."/>
        </authorList>
    </citation>
    <scope>NUCLEOTIDE SEQUENCE</scope>
    <source>
        <strain evidence="5">Rsan-2018</strain>
    </source>
</reference>
<feature type="compositionally biased region" description="Basic and acidic residues" evidence="3">
    <location>
        <begin position="309"/>
        <end position="328"/>
    </location>
</feature>
<feature type="domain" description="CCHC-type" evidence="4">
    <location>
        <begin position="239"/>
        <end position="253"/>
    </location>
</feature>
<dbReference type="EMBL" id="JABSTV010001247">
    <property type="protein sequence ID" value="KAH7972177.1"/>
    <property type="molecule type" value="Genomic_DNA"/>
</dbReference>
<dbReference type="Proteomes" id="UP000821837">
    <property type="component" value="Chromosome 11"/>
</dbReference>
<dbReference type="InterPro" id="IPR001878">
    <property type="entry name" value="Znf_CCHC"/>
</dbReference>
<name>A0A9D4QA78_RHISA</name>
<evidence type="ECO:0000256" key="2">
    <source>
        <dbReference type="SAM" id="Coils"/>
    </source>
</evidence>
<evidence type="ECO:0000313" key="5">
    <source>
        <dbReference type="EMBL" id="KAH7972177.1"/>
    </source>
</evidence>
<keyword evidence="1" id="KW-0863">Zinc-finger</keyword>